<accession>A0A931YE30</accession>
<keyword evidence="1" id="KW-1133">Transmembrane helix</keyword>
<evidence type="ECO:0000256" key="2">
    <source>
        <dbReference type="SAM" id="SignalP"/>
    </source>
</evidence>
<dbReference type="Pfam" id="PF18895">
    <property type="entry name" value="T4SS_pilin"/>
    <property type="match status" value="1"/>
</dbReference>
<dbReference type="Proteomes" id="UP000709672">
    <property type="component" value="Unassembled WGS sequence"/>
</dbReference>
<dbReference type="AlphaFoldDB" id="A0A931YE30"/>
<keyword evidence="1" id="KW-0472">Membrane</keyword>
<organism evidence="4 5">
    <name type="scientific">Candidatus Sungiibacteriota bacterium</name>
    <dbReference type="NCBI Taxonomy" id="2750080"/>
    <lineage>
        <taxon>Bacteria</taxon>
        <taxon>Candidatus Sungiibacteriota</taxon>
    </lineage>
</organism>
<feature type="signal peptide" evidence="2">
    <location>
        <begin position="1"/>
        <end position="27"/>
    </location>
</feature>
<keyword evidence="2" id="KW-0732">Signal</keyword>
<feature type="transmembrane region" description="Helical" evidence="1">
    <location>
        <begin position="93"/>
        <end position="118"/>
    </location>
</feature>
<dbReference type="Proteomes" id="UP000786662">
    <property type="component" value="Unassembled WGS sequence"/>
</dbReference>
<dbReference type="EMBL" id="JACOYY010000034">
    <property type="protein sequence ID" value="MBI2052264.1"/>
    <property type="molecule type" value="Genomic_DNA"/>
</dbReference>
<reference evidence="4" key="1">
    <citation type="submission" date="2020-07" db="EMBL/GenBank/DDBJ databases">
        <title>Huge and variable diversity of episymbiotic CPR bacteria and DPANN archaea in groundwater ecosystems.</title>
        <authorList>
            <person name="He C.Y."/>
            <person name="Keren R."/>
            <person name="Whittaker M."/>
            <person name="Farag I.F."/>
            <person name="Doudna J."/>
            <person name="Cate J.H.D."/>
            <person name="Banfield J.F."/>
        </authorList>
    </citation>
    <scope>NUCLEOTIDE SEQUENCE</scope>
    <source>
        <strain evidence="3">NC_groundwater_191_Ag_S-0.1um_45_8</strain>
        <strain evidence="4">NC_groundwater_418_Ag_B-0.1um_45_10</strain>
    </source>
</reference>
<gene>
    <name evidence="3" type="ORF">HYT38_01120</name>
    <name evidence="4" type="ORF">HYV66_02980</name>
</gene>
<evidence type="ECO:0000313" key="3">
    <source>
        <dbReference type="EMBL" id="MBI2052264.1"/>
    </source>
</evidence>
<feature type="chain" id="PRO_5036601645" description="DUF4134 domain-containing protein" evidence="2">
    <location>
        <begin position="28"/>
        <end position="121"/>
    </location>
</feature>
<name>A0A931YE30_9BACT</name>
<keyword evidence="1" id="KW-0812">Transmembrane</keyword>
<proteinExistence type="predicted"/>
<sequence>MNKIKSLALRVAAATGMLGVYASNVLAQAGYPLDVTPVTGIDNPTLLKDKIISITTVFVGFITVIAAILLIYGAYLYITAGANEDNAKKGKTAIVYAIIGILIAAAVYIITNVAGSLIGSA</sequence>
<feature type="transmembrane region" description="Helical" evidence="1">
    <location>
        <begin position="51"/>
        <end position="72"/>
    </location>
</feature>
<evidence type="ECO:0008006" key="6">
    <source>
        <dbReference type="Google" id="ProtNLM"/>
    </source>
</evidence>
<dbReference type="EMBL" id="JACPHQ010000042">
    <property type="protein sequence ID" value="MBI2466162.1"/>
    <property type="molecule type" value="Genomic_DNA"/>
</dbReference>
<evidence type="ECO:0000313" key="5">
    <source>
        <dbReference type="Proteomes" id="UP000709672"/>
    </source>
</evidence>
<protein>
    <recommendedName>
        <fullName evidence="6">DUF4134 domain-containing protein</fullName>
    </recommendedName>
</protein>
<evidence type="ECO:0000313" key="4">
    <source>
        <dbReference type="EMBL" id="MBI2466162.1"/>
    </source>
</evidence>
<dbReference type="InterPro" id="IPR043993">
    <property type="entry name" value="T4SS_pilin"/>
</dbReference>
<comment type="caution">
    <text evidence="4">The sequence shown here is derived from an EMBL/GenBank/DDBJ whole genome shotgun (WGS) entry which is preliminary data.</text>
</comment>
<evidence type="ECO:0000256" key="1">
    <source>
        <dbReference type="SAM" id="Phobius"/>
    </source>
</evidence>